<evidence type="ECO:0000313" key="2">
    <source>
        <dbReference type="EMBL" id="AKO66487.1"/>
    </source>
</evidence>
<dbReference type="InterPro" id="IPR013766">
    <property type="entry name" value="Thioredoxin_domain"/>
</dbReference>
<dbReference type="PROSITE" id="PS51352">
    <property type="entry name" value="THIOREDOXIN_2"/>
    <property type="match status" value="1"/>
</dbReference>
<dbReference type="GO" id="GO:0016491">
    <property type="term" value="F:oxidoreductase activity"/>
    <property type="evidence" value="ECO:0007669"/>
    <property type="project" value="InterPro"/>
</dbReference>
<dbReference type="EMBL" id="CP011002">
    <property type="protein sequence ID" value="AKO66487.1"/>
    <property type="molecule type" value="Genomic_DNA"/>
</dbReference>
<dbReference type="PANTHER" id="PTHR43640:SF1">
    <property type="entry name" value="THIOREDOXIN-DEPENDENT PEROXIREDOXIN"/>
    <property type="match status" value="1"/>
</dbReference>
<evidence type="ECO:0000259" key="1">
    <source>
        <dbReference type="PROSITE" id="PS51352"/>
    </source>
</evidence>
<gene>
    <name evidence="2" type="ORF">VI33_04845</name>
</gene>
<name>A0A0H4JDG1_9PROT</name>
<dbReference type="AlphaFoldDB" id="A0A0H4JDG1"/>
<sequence>MSLTTPVCNFGWKAKTFKLVSTNNELISLEDAMGSNGLLVMFICNHCPYVKAILPRLIHDTRELKTLGINTVAISSNDVINYPEDSFENMQKLAKEHEFPFDYCFDETQAVAKSYDAICTPDFFGFNNNYELQYRGRFDSTGRGELSDNNERDLFNAMKMIAQSQKGPIDQIPSIGCSIKWKESATNP</sequence>
<dbReference type="InterPro" id="IPR036249">
    <property type="entry name" value="Thioredoxin-like_sf"/>
</dbReference>
<dbReference type="SUPFAM" id="SSF52833">
    <property type="entry name" value="Thioredoxin-like"/>
    <property type="match status" value="1"/>
</dbReference>
<dbReference type="InterPro" id="IPR047262">
    <property type="entry name" value="PRX-like1"/>
</dbReference>
<reference evidence="2 3" key="1">
    <citation type="submission" date="2015-03" db="EMBL/GenBank/DDBJ databases">
        <title>Comparative analysis of the OM43 clade including a novel species from Red Sea uncovers genomic and metabolic diversity among marine methylotrophs.</title>
        <authorList>
            <person name="Jimenez-Infante F."/>
            <person name="Ngugi D.K."/>
            <person name="Vinu M."/>
            <person name="Alam I."/>
            <person name="Kamau A."/>
            <person name="Blom J."/>
            <person name="Bajic V.B."/>
            <person name="Stingl U."/>
        </authorList>
    </citation>
    <scope>NUCLEOTIDE SEQUENCE [LARGE SCALE GENOMIC DNA]</scope>
    <source>
        <strain evidence="2 3">MBRSH7</strain>
    </source>
</reference>
<proteinExistence type="predicted"/>
<feature type="domain" description="Thioredoxin" evidence="1">
    <location>
        <begin position="8"/>
        <end position="166"/>
    </location>
</feature>
<dbReference type="CDD" id="cd02969">
    <property type="entry name" value="PRX_like1"/>
    <property type="match status" value="1"/>
</dbReference>
<dbReference type="InterPro" id="IPR000866">
    <property type="entry name" value="AhpC/TSA"/>
</dbReference>
<dbReference type="Pfam" id="PF00578">
    <property type="entry name" value="AhpC-TSA"/>
    <property type="match status" value="1"/>
</dbReference>
<dbReference type="PANTHER" id="PTHR43640">
    <property type="entry name" value="OS07G0260300 PROTEIN"/>
    <property type="match status" value="1"/>
</dbReference>
<organism evidence="2 3">
    <name type="scientific">Methylophilales bacterium MBRS-H7</name>
    <dbReference type="NCBI Taxonomy" id="1623450"/>
    <lineage>
        <taxon>Bacteria</taxon>
        <taxon>Pseudomonadati</taxon>
        <taxon>Pseudomonadota</taxon>
        <taxon>Betaproteobacteria</taxon>
        <taxon>Nitrosomonadales</taxon>
        <taxon>OM43 clade</taxon>
    </lineage>
</organism>
<keyword evidence="3" id="KW-1185">Reference proteome</keyword>
<dbReference type="OrthoDB" id="9809746at2"/>
<protein>
    <submittedName>
        <fullName evidence="2">Alkyl hydroperoxide reductase</fullName>
    </submittedName>
</protein>
<accession>A0A0H4JDG1</accession>
<dbReference type="Gene3D" id="3.40.30.10">
    <property type="entry name" value="Glutaredoxin"/>
    <property type="match status" value="1"/>
</dbReference>
<dbReference type="PATRIC" id="fig|1623450.3.peg.966"/>
<evidence type="ECO:0000313" key="3">
    <source>
        <dbReference type="Proteomes" id="UP000066549"/>
    </source>
</evidence>
<dbReference type="GO" id="GO:0016209">
    <property type="term" value="F:antioxidant activity"/>
    <property type="evidence" value="ECO:0007669"/>
    <property type="project" value="InterPro"/>
</dbReference>
<dbReference type="Proteomes" id="UP000066549">
    <property type="component" value="Chromosome"/>
</dbReference>